<accession>A0A0P7AF34</accession>
<evidence type="ECO:0000313" key="1">
    <source>
        <dbReference type="EMBL" id="KPM35849.1"/>
    </source>
</evidence>
<organism evidence="1 2">
    <name type="scientific">Neonectria ditissima</name>
    <dbReference type="NCBI Taxonomy" id="78410"/>
    <lineage>
        <taxon>Eukaryota</taxon>
        <taxon>Fungi</taxon>
        <taxon>Dikarya</taxon>
        <taxon>Ascomycota</taxon>
        <taxon>Pezizomycotina</taxon>
        <taxon>Sordariomycetes</taxon>
        <taxon>Hypocreomycetidae</taxon>
        <taxon>Hypocreales</taxon>
        <taxon>Nectriaceae</taxon>
        <taxon>Neonectria</taxon>
    </lineage>
</organism>
<gene>
    <name evidence="1" type="ORF">AK830_g10718</name>
</gene>
<keyword evidence="2" id="KW-1185">Reference proteome</keyword>
<dbReference type="EMBL" id="LKCW01000229">
    <property type="protein sequence ID" value="KPM35849.1"/>
    <property type="molecule type" value="Genomic_DNA"/>
</dbReference>
<dbReference type="Proteomes" id="UP000050424">
    <property type="component" value="Unassembled WGS sequence"/>
</dbReference>
<evidence type="ECO:0000313" key="2">
    <source>
        <dbReference type="Proteomes" id="UP000050424"/>
    </source>
</evidence>
<proteinExistence type="predicted"/>
<reference evidence="1 2" key="1">
    <citation type="submission" date="2015-09" db="EMBL/GenBank/DDBJ databases">
        <title>Draft genome of a European isolate of the apple canker pathogen Neonectria ditissima.</title>
        <authorList>
            <person name="Gomez-Cortecero A."/>
            <person name="Harrison R.J."/>
            <person name="Armitage A.D."/>
        </authorList>
    </citation>
    <scope>NUCLEOTIDE SEQUENCE [LARGE SCALE GENOMIC DNA]</scope>
    <source>
        <strain evidence="1 2">R09/05</strain>
    </source>
</reference>
<comment type="caution">
    <text evidence="1">The sequence shown here is derived from an EMBL/GenBank/DDBJ whole genome shotgun (WGS) entry which is preliminary data.</text>
</comment>
<dbReference type="AlphaFoldDB" id="A0A0P7AF34"/>
<sequence length="202" mass="22690">MYEAHELPGVICPECSSSRVRAEAKKEKDYKTLSDSLAQIRADVEGLNDAVNWERPQFKTKHEGVLDQAPREHVIRRMAAMVPHKKMCAVEGCLAPTAVNVQGQRGEFCGSHTCAAINTGCLQHRHNPNLPQQLVFYCLKHTCTRDGCESRVSESDPDLCDEHVRECLGKKLPVKKSAHEGMKHIKAWQGEVDDDDVWMKTV</sequence>
<evidence type="ECO:0008006" key="3">
    <source>
        <dbReference type="Google" id="ProtNLM"/>
    </source>
</evidence>
<name>A0A0P7AF34_9HYPO</name>
<protein>
    <recommendedName>
        <fullName evidence="3">CxC6 like cysteine cluster associated with KDZ domain-containing protein</fullName>
    </recommendedName>
</protein>